<name>M7B240_CHEMY</name>
<reference evidence="2" key="1">
    <citation type="journal article" date="2013" name="Nat. Genet.">
        <title>The draft genomes of soft-shell turtle and green sea turtle yield insights into the development and evolution of the turtle-specific body plan.</title>
        <authorList>
            <person name="Wang Z."/>
            <person name="Pascual-Anaya J."/>
            <person name="Zadissa A."/>
            <person name="Li W."/>
            <person name="Niimura Y."/>
            <person name="Huang Z."/>
            <person name="Li C."/>
            <person name="White S."/>
            <person name="Xiong Z."/>
            <person name="Fang D."/>
            <person name="Wang B."/>
            <person name="Ming Y."/>
            <person name="Chen Y."/>
            <person name="Zheng Y."/>
            <person name="Kuraku S."/>
            <person name="Pignatelli M."/>
            <person name="Herrero J."/>
            <person name="Beal K."/>
            <person name="Nozawa M."/>
            <person name="Li Q."/>
            <person name="Wang J."/>
            <person name="Zhang H."/>
            <person name="Yu L."/>
            <person name="Shigenobu S."/>
            <person name="Wang J."/>
            <person name="Liu J."/>
            <person name="Flicek P."/>
            <person name="Searle S."/>
            <person name="Wang J."/>
            <person name="Kuratani S."/>
            <person name="Yin Y."/>
            <person name="Aken B."/>
            <person name="Zhang G."/>
            <person name="Irie N."/>
        </authorList>
    </citation>
    <scope>NUCLEOTIDE SEQUENCE [LARGE SCALE GENOMIC DNA]</scope>
</reference>
<organism evidence="1 2">
    <name type="scientific">Chelonia mydas</name>
    <name type="common">Green sea-turtle</name>
    <name type="synonym">Chelonia agassizi</name>
    <dbReference type="NCBI Taxonomy" id="8469"/>
    <lineage>
        <taxon>Eukaryota</taxon>
        <taxon>Metazoa</taxon>
        <taxon>Chordata</taxon>
        <taxon>Craniata</taxon>
        <taxon>Vertebrata</taxon>
        <taxon>Euteleostomi</taxon>
        <taxon>Archelosauria</taxon>
        <taxon>Testudinata</taxon>
        <taxon>Testudines</taxon>
        <taxon>Cryptodira</taxon>
        <taxon>Durocryptodira</taxon>
        <taxon>Americhelydia</taxon>
        <taxon>Chelonioidea</taxon>
        <taxon>Cheloniidae</taxon>
        <taxon>Chelonia</taxon>
    </lineage>
</organism>
<gene>
    <name evidence="1" type="ORF">UY3_10964</name>
</gene>
<dbReference type="Gene3D" id="1.10.287.3160">
    <property type="match status" value="1"/>
</dbReference>
<keyword evidence="2" id="KW-1185">Reference proteome</keyword>
<dbReference type="EMBL" id="KB543130">
    <property type="protein sequence ID" value="EMP31926.1"/>
    <property type="molecule type" value="Genomic_DNA"/>
</dbReference>
<evidence type="ECO:0000313" key="2">
    <source>
        <dbReference type="Proteomes" id="UP000031443"/>
    </source>
</evidence>
<sequence length="60" mass="6713">MKFKDRLAEDSRHEFTLMFEEGKLVARTALQDSLDGVDSAAPSMASAMSMRKCLWLKSSS</sequence>
<dbReference type="Proteomes" id="UP000031443">
    <property type="component" value="Unassembled WGS sequence"/>
</dbReference>
<protein>
    <submittedName>
        <fullName evidence="1">Uncharacterized protein</fullName>
    </submittedName>
</protein>
<evidence type="ECO:0000313" key="1">
    <source>
        <dbReference type="EMBL" id="EMP31926.1"/>
    </source>
</evidence>
<proteinExistence type="predicted"/>
<dbReference type="AlphaFoldDB" id="M7B240"/>
<accession>M7B240</accession>